<name>A0A266QBC9_9GAMM</name>
<comment type="caution">
    <text evidence="2">The sequence shown here is derived from an EMBL/GenBank/DDBJ whole genome shotgun (WGS) entry which is preliminary data.</text>
</comment>
<evidence type="ECO:0000313" key="3">
    <source>
        <dbReference type="Proteomes" id="UP000216101"/>
    </source>
</evidence>
<feature type="coiled-coil region" evidence="1">
    <location>
        <begin position="463"/>
        <end position="507"/>
    </location>
</feature>
<dbReference type="EMBL" id="NHNI01000001">
    <property type="protein sequence ID" value="OZY86936.1"/>
    <property type="molecule type" value="Genomic_DNA"/>
</dbReference>
<dbReference type="Pfam" id="PF07793">
    <property type="entry name" value="DUF1631"/>
    <property type="match status" value="2"/>
</dbReference>
<keyword evidence="3" id="KW-1185">Reference proteome</keyword>
<evidence type="ECO:0000313" key="2">
    <source>
        <dbReference type="EMBL" id="OZY86936.1"/>
    </source>
</evidence>
<dbReference type="Proteomes" id="UP000216101">
    <property type="component" value="Unassembled WGS sequence"/>
</dbReference>
<protein>
    <recommendedName>
        <fullName evidence="4">DUF1631 family protein</fullName>
    </recommendedName>
</protein>
<evidence type="ECO:0000256" key="1">
    <source>
        <dbReference type="SAM" id="Coils"/>
    </source>
</evidence>
<proteinExistence type="predicted"/>
<dbReference type="AlphaFoldDB" id="A0A266QBC9"/>
<organism evidence="2 3">
    <name type="scientific">Cellvibrio mixtus</name>
    <dbReference type="NCBI Taxonomy" id="39650"/>
    <lineage>
        <taxon>Bacteria</taxon>
        <taxon>Pseudomonadati</taxon>
        <taxon>Pseudomonadota</taxon>
        <taxon>Gammaproteobacteria</taxon>
        <taxon>Cellvibrionales</taxon>
        <taxon>Cellvibrionaceae</taxon>
        <taxon>Cellvibrio</taxon>
    </lineage>
</organism>
<sequence length="603" mass="66880">MPHFDLQAILRGDANSLSEALATTAAVETTTIDALRQQLATRIYRQLTGSPQLDNELLPLFTALEAPLIAQITQSDDFYSDANHPLRRTLETLIPAASHWFARDAKPSQQFYTKLDALLQILVSHWQTNSSPDEALGDFSQWLASEDKRAALLESRLCDTERGNQKLIAAQMRVTRLINNHLAQRPLPLELHTSIAFGLKSELQYWVFNSTEAELAALPLWAHWQRILPPLGQLFSHGDIQVEDQQLYSQIPALLIELERSLAHTTSNPHSYQQLVDQLSHSLMAAVQKQPQEVAPFPALPLPDGQLNANTKVPLALLQATEHLQVGDWILMRGDNQDAIRCKLALKDPALDQLLFVDHTGRKVMSKTTKDVALCLSTGIAQPLHLLSLNEVITQQLSALIERANRCQHQQLLAQKQKAEALVRAFLAEQQAQTEAAERARLAQQARVQAELDARQAAAHKAMAEARQLADEQRRRAAEQAAEQARLAREQQAAQAAEAQKRAQTAAATANALQVGAWLEINSTLPTDSSPTASSIIRAKLSVIIGATGKYIFADQVGRKVAEYTREQLIQGLINGELTLLRNGDNFEEQLAKVIRGLRRDVN</sequence>
<evidence type="ECO:0008006" key="4">
    <source>
        <dbReference type="Google" id="ProtNLM"/>
    </source>
</evidence>
<dbReference type="RefSeq" id="WP_094984460.1">
    <property type="nucleotide sequence ID" value="NZ_NHNI01000001.1"/>
</dbReference>
<dbReference type="InterPro" id="IPR012434">
    <property type="entry name" value="DUF1631"/>
</dbReference>
<gene>
    <name evidence="2" type="ORF">CBP51_08080</name>
</gene>
<keyword evidence="1" id="KW-0175">Coiled coil</keyword>
<accession>A0A266QBC9</accession>
<reference evidence="3" key="1">
    <citation type="submission" date="2017-05" db="EMBL/GenBank/DDBJ databases">
        <authorList>
            <person name="Barney B.M."/>
        </authorList>
    </citation>
    <scope>NUCLEOTIDE SEQUENCE [LARGE SCALE GENOMIC DNA]</scope>
    <source>
        <strain evidence="3">PSBB022</strain>
    </source>
</reference>